<accession>A0A132MMJ3</accession>
<dbReference type="EMBL" id="LAXD01000001">
    <property type="protein sequence ID" value="KWW98641.1"/>
    <property type="molecule type" value="Genomic_DNA"/>
</dbReference>
<gene>
    <name evidence="2" type="ORF">LI90_268</name>
</gene>
<dbReference type="OrthoDB" id="3197274at2"/>
<dbReference type="InterPro" id="IPR009537">
    <property type="entry name" value="DUF1156"/>
</dbReference>
<keyword evidence="3" id="KW-1185">Reference proteome</keyword>
<dbReference type="STRING" id="1469144.LI90_268"/>
<protein>
    <recommendedName>
        <fullName evidence="1">DUF1156 domain-containing protein</fullName>
    </recommendedName>
</protein>
<dbReference type="PATRIC" id="fig|1469144.10.peg.346"/>
<dbReference type="GO" id="GO:0008168">
    <property type="term" value="F:methyltransferase activity"/>
    <property type="evidence" value="ECO:0007669"/>
    <property type="project" value="InterPro"/>
</dbReference>
<dbReference type="Gene3D" id="3.40.50.150">
    <property type="entry name" value="Vaccinia Virus protein VP39"/>
    <property type="match status" value="2"/>
</dbReference>
<reference evidence="3" key="1">
    <citation type="submission" date="2015-04" db="EMBL/GenBank/DDBJ databases">
        <title>Physiological reanalysis, assessment of diazotrophy, and genome sequences of multiple isolates of Streptomyces thermoautotrophicus.</title>
        <authorList>
            <person name="MacKellar D.C."/>
            <person name="Lieber L."/>
            <person name="Norman J."/>
            <person name="Bolger A."/>
            <person name="Tobin C."/>
            <person name="Murray J.W."/>
            <person name="Chang R."/>
            <person name="Ford T."/>
            <person name="Nguyen P.Q."/>
            <person name="Woodward J."/>
            <person name="Permingeat H."/>
            <person name="Joshi N.S."/>
            <person name="Silver P.A."/>
            <person name="Usadel B."/>
            <person name="Rutherford A.W."/>
            <person name="Friesen M."/>
            <person name="Prell J."/>
        </authorList>
    </citation>
    <scope>NUCLEOTIDE SEQUENCE [LARGE SCALE GENOMIC DNA]</scope>
    <source>
        <strain evidence="3">H1</strain>
    </source>
</reference>
<evidence type="ECO:0000313" key="2">
    <source>
        <dbReference type="EMBL" id="KWW98641.1"/>
    </source>
</evidence>
<feature type="domain" description="DUF1156" evidence="1">
    <location>
        <begin position="9"/>
        <end position="71"/>
    </location>
</feature>
<dbReference type="RefSeq" id="WP_066883465.1">
    <property type="nucleotide sequence ID" value="NZ_LAXD01000001.1"/>
</dbReference>
<sequence length="999" mass="110879">MTRSLIEQWLPAQTIGAESMRERGASSALPPINFLHVWWARRPLTASRAAVLASLLPAWPSEAEAAEDPQAAKILAGLKSEFPGGEAEYRDWYQKALGILGDPVTARAAIKEANEAGIKLDGNGYGYPRAFTVSPDDKTIDRIHRLASLRADVGDRITVLDLFAGGGSIPFEAARYGCETIANELNPVATAILQGTVALPAELGPEFAITIREWGTKWADRVASRLQQFFPKQNGESILAYIWAHTVPCPTTGRPTPLAPDFWLARGKAGRDVAVALEVDRAAGTCSLRIVEGPEAKQWGNRSTYKRGAAESIWTGETFSGDYIRRMGQEGRVGQMLLAVSITRPGVAGRQFRAPTSDDLKAVAAAEAELDRRLPGWEIEDLVPNEQIFEGKETKRSVDMGLHRWRDMFTPRQLLTNITALEELRKLIAEARTELSDDHWKALALYLAMALDKSVNFNGMLSSWIAPQTKIRSTFDRHDFAYKWSFAEFDGAHSLLPWAVDQVVDAYAGIAKLAYRPEDMISPERRAQARIVRGSASSLPLPDASVDAIVTDPPYYDNVMYAECSDYFYVWLKRALRDTWPEFCDLVLTDKHGEAVANPTLFKDVAAPARRGRRRPEDGKTAAELADARYEELLTWSFREAHRVLKDDGVLTVMFTHKRVDAWDTLGAALLDAGFSIQASWPVHTEFEHSLHQAKKNAAASTIFLACRKRENNEPAYWTNIRRDVERAAEEAAKRFADLGLTGVDLTIATYGPVLSVLSERWPVYSGDLDADGNPEVLRPDAALDLARERVATLKKRGLLGGRDVEFDRVTDWYLLAWNDFAAAEFPYDEARKLSIATHLELDDLAKQHKVIKQGSGTVTLLTPAQRHTAGGLDPDASSWSTWLDRLHALMIVYDEGQLPAARAWLNRTGMGDDPRFRDLVRAALHAIPRVKNKEGEFIRPEARILNSLRATLFEDIPAPVEERPQATQGGLFEIEGTLGFKLPGELGYDEEGEGSEDA</sequence>
<dbReference type="SUPFAM" id="SSF53335">
    <property type="entry name" value="S-adenosyl-L-methionine-dependent methyltransferases"/>
    <property type="match status" value="2"/>
</dbReference>
<dbReference type="PROSITE" id="PS00092">
    <property type="entry name" value="N6_MTASE"/>
    <property type="match status" value="1"/>
</dbReference>
<evidence type="ECO:0000313" key="3">
    <source>
        <dbReference type="Proteomes" id="UP000070188"/>
    </source>
</evidence>
<name>A0A132MMJ3_9ACTN</name>
<proteinExistence type="predicted"/>
<dbReference type="AlphaFoldDB" id="A0A132MMJ3"/>
<evidence type="ECO:0000259" key="1">
    <source>
        <dbReference type="Pfam" id="PF06634"/>
    </source>
</evidence>
<dbReference type="GO" id="GO:0003676">
    <property type="term" value="F:nucleic acid binding"/>
    <property type="evidence" value="ECO:0007669"/>
    <property type="project" value="InterPro"/>
</dbReference>
<comment type="caution">
    <text evidence="2">The sequence shown here is derived from an EMBL/GenBank/DDBJ whole genome shotgun (WGS) entry which is preliminary data.</text>
</comment>
<dbReference type="InterPro" id="IPR002052">
    <property type="entry name" value="DNA_methylase_N6_adenine_CS"/>
</dbReference>
<dbReference type="GO" id="GO:0032259">
    <property type="term" value="P:methylation"/>
    <property type="evidence" value="ECO:0007669"/>
    <property type="project" value="InterPro"/>
</dbReference>
<dbReference type="Pfam" id="PF06634">
    <property type="entry name" value="DUF1156"/>
    <property type="match status" value="1"/>
</dbReference>
<dbReference type="Proteomes" id="UP000070188">
    <property type="component" value="Unassembled WGS sequence"/>
</dbReference>
<organism evidence="2 3">
    <name type="scientific">Carbonactinospora thermoautotrophica</name>
    <dbReference type="NCBI Taxonomy" id="1469144"/>
    <lineage>
        <taxon>Bacteria</taxon>
        <taxon>Bacillati</taxon>
        <taxon>Actinomycetota</taxon>
        <taxon>Actinomycetes</taxon>
        <taxon>Kitasatosporales</taxon>
        <taxon>Carbonactinosporaceae</taxon>
        <taxon>Carbonactinospora</taxon>
    </lineage>
</organism>
<dbReference type="InterPro" id="IPR029063">
    <property type="entry name" value="SAM-dependent_MTases_sf"/>
</dbReference>